<dbReference type="EMBL" id="JAEVHL010000091">
    <property type="protein sequence ID" value="MBM0277236.1"/>
    <property type="molecule type" value="Genomic_DNA"/>
</dbReference>
<reference evidence="1 2" key="1">
    <citation type="submission" date="2021-01" db="EMBL/GenBank/DDBJ databases">
        <title>Draft genome sequence of Micromonospora sp. strain STR1s_6.</title>
        <authorList>
            <person name="Karlyshev A."/>
            <person name="Jawad R."/>
        </authorList>
    </citation>
    <scope>NUCLEOTIDE SEQUENCE [LARGE SCALE GENOMIC DNA]</scope>
    <source>
        <strain evidence="1 2">STR1S-6</strain>
    </source>
</reference>
<organism evidence="1 2">
    <name type="scientific">Micromonospora tarensis</name>
    <dbReference type="NCBI Taxonomy" id="2806100"/>
    <lineage>
        <taxon>Bacteria</taxon>
        <taxon>Bacillati</taxon>
        <taxon>Actinomycetota</taxon>
        <taxon>Actinomycetes</taxon>
        <taxon>Micromonosporales</taxon>
        <taxon>Micromonosporaceae</taxon>
        <taxon>Micromonospora</taxon>
    </lineage>
</organism>
<name>A0ABS1YIM3_9ACTN</name>
<sequence length="303" mass="33101">MSATTILPLRPLTASRPGALVAPHHDPRPCVTNPVGWWDTGHKNNPVAINLCNTRCPLKLRDECKPGKYEKPIGVVRAGVAYDDRGTALKQCPICQRPMTKHFANRAPRCGSCSVTKSQNPADHHDAIAMMASAKRPWSYIGASLGIDPEAASSYWTTFVAQRRLNGAGRTLTRLPGVTDETRSKPADHAKLVVEMLTDRAGAYTAAEVAWVIGSTLDAVKSFWVRERKRRRAAGEELPGRRFVCNASRTVLRAKRQATETEQREDYLSRIASCTHPGRWRQAGGLCGGCGADGFAEITEEAA</sequence>
<evidence type="ECO:0000313" key="1">
    <source>
        <dbReference type="EMBL" id="MBM0277236.1"/>
    </source>
</evidence>
<comment type="caution">
    <text evidence="1">The sequence shown here is derived from an EMBL/GenBank/DDBJ whole genome shotgun (WGS) entry which is preliminary data.</text>
</comment>
<accession>A0ABS1YIM3</accession>
<dbReference type="RefSeq" id="WP_203149675.1">
    <property type="nucleotide sequence ID" value="NZ_JAEVHL010000091.1"/>
</dbReference>
<proteinExistence type="predicted"/>
<evidence type="ECO:0000313" key="2">
    <source>
        <dbReference type="Proteomes" id="UP000622245"/>
    </source>
</evidence>
<gene>
    <name evidence="1" type="ORF">JM949_18475</name>
</gene>
<dbReference type="Proteomes" id="UP000622245">
    <property type="component" value="Unassembled WGS sequence"/>
</dbReference>
<keyword evidence="2" id="KW-1185">Reference proteome</keyword>
<protein>
    <submittedName>
        <fullName evidence="1">Uncharacterized protein</fullName>
    </submittedName>
</protein>